<dbReference type="GO" id="GO:0016787">
    <property type="term" value="F:hydrolase activity"/>
    <property type="evidence" value="ECO:0007669"/>
    <property type="project" value="UniProtKB-KW"/>
</dbReference>
<accession>A0A2K1QMH5</accession>
<dbReference type="InterPro" id="IPR029058">
    <property type="entry name" value="AB_hydrolase_fold"/>
</dbReference>
<evidence type="ECO:0000313" key="2">
    <source>
        <dbReference type="EMBL" id="PNS16079.1"/>
    </source>
</evidence>
<dbReference type="InParanoid" id="A0A2K1QMH5"/>
<comment type="caution">
    <text evidence="2">The sequence shown here is derived from an EMBL/GenBank/DDBJ whole genome shotgun (WGS) entry which is preliminary data.</text>
</comment>
<dbReference type="STRING" id="2082308.A0A2K1QMH5"/>
<dbReference type="PANTHER" id="PTHR22946">
    <property type="entry name" value="DIENELACTONE HYDROLASE DOMAIN-CONTAINING PROTEIN-RELATED"/>
    <property type="match status" value="1"/>
</dbReference>
<keyword evidence="3" id="KW-1185">Reference proteome</keyword>
<keyword evidence="1" id="KW-0378">Hydrolase</keyword>
<proteinExistence type="predicted"/>
<evidence type="ECO:0000313" key="3">
    <source>
        <dbReference type="Proteomes" id="UP000243797"/>
    </source>
</evidence>
<name>A0A2K1QMH5_9PEZI</name>
<reference evidence="2 3" key="1">
    <citation type="submission" date="2017-06" db="EMBL/GenBank/DDBJ databases">
        <title>Draft genome sequence of a variant of Elsinoe murrayae.</title>
        <authorList>
            <person name="Cheng Q."/>
        </authorList>
    </citation>
    <scope>NUCLEOTIDE SEQUENCE [LARGE SCALE GENOMIC DNA]</scope>
    <source>
        <strain evidence="2 3">CQ-2017a</strain>
    </source>
</reference>
<gene>
    <name evidence="2" type="ORF">CAC42_4480</name>
</gene>
<dbReference type="InterPro" id="IPR010520">
    <property type="entry name" value="FrsA-like"/>
</dbReference>
<dbReference type="PANTHER" id="PTHR22946:SF12">
    <property type="entry name" value="CONIDIAL PIGMENT BIOSYNTHESIS PROTEIN AYG1 (AFU_ORTHOLOGUE AFUA_2G17550)"/>
    <property type="match status" value="1"/>
</dbReference>
<dbReference type="Gene3D" id="3.40.50.1820">
    <property type="entry name" value="alpha/beta hydrolase"/>
    <property type="match status" value="1"/>
</dbReference>
<dbReference type="AlphaFoldDB" id="A0A2K1QMH5"/>
<dbReference type="OrthoDB" id="5409895at2759"/>
<dbReference type="SUPFAM" id="SSF53474">
    <property type="entry name" value="alpha/beta-Hydrolases"/>
    <property type="match status" value="1"/>
</dbReference>
<dbReference type="InterPro" id="IPR050261">
    <property type="entry name" value="FrsA_esterase"/>
</dbReference>
<dbReference type="Proteomes" id="UP000243797">
    <property type="component" value="Unassembled WGS sequence"/>
</dbReference>
<evidence type="ECO:0000256" key="1">
    <source>
        <dbReference type="ARBA" id="ARBA00022801"/>
    </source>
</evidence>
<dbReference type="Pfam" id="PF06500">
    <property type="entry name" value="FrsA-like"/>
    <property type="match status" value="1"/>
</dbReference>
<sequence>MAAPGGKYFIQDQLPQNAPHHESFERLWETKWKRPCSLGVYPFMFSAIQDFEPVVKRLIKENHRPPYDWDAYAAAFAPKAEELIARAEAAEQAGRLEEASELYLRASSVYRISRFPYPRSSLQRKHWALQVPIALRGLRLLPFPVHQVHIPFGPTLPDEASHIPAFHHLPSSASTSSPVPCVLLLTGLDGYRTDLAVWATGWAALGVATLIMEIPGTGDCPASATEPMAAERLFDAVLAWLQGQDGIDETRVVVWGFSTGGYQTIRLAHTHPDSFLGLVAQGGGCHHMLDAEWLDGSQKGEYPFDLGGTLAWKFGYGDDFEAFKREGRKKWSLLEDGTLDKKCGRLLVVNGTEDGIFPADDCFVACENGNPKELRLVRGKGHMGEPESFGVILRWIYGLLGIQANPVEQLRTIPFKAKQL</sequence>
<dbReference type="EMBL" id="NKHZ01000060">
    <property type="protein sequence ID" value="PNS16079.1"/>
    <property type="molecule type" value="Genomic_DNA"/>
</dbReference>
<organism evidence="2 3">
    <name type="scientific">Sphaceloma murrayae</name>
    <dbReference type="NCBI Taxonomy" id="2082308"/>
    <lineage>
        <taxon>Eukaryota</taxon>
        <taxon>Fungi</taxon>
        <taxon>Dikarya</taxon>
        <taxon>Ascomycota</taxon>
        <taxon>Pezizomycotina</taxon>
        <taxon>Dothideomycetes</taxon>
        <taxon>Dothideomycetidae</taxon>
        <taxon>Myriangiales</taxon>
        <taxon>Elsinoaceae</taxon>
        <taxon>Sphaceloma</taxon>
    </lineage>
</organism>
<protein>
    <submittedName>
        <fullName evidence="2">Cell morphoproteinsis protein PAG1</fullName>
    </submittedName>
</protein>